<evidence type="ECO:0000256" key="5">
    <source>
        <dbReference type="ARBA" id="ARBA00022491"/>
    </source>
</evidence>
<dbReference type="Gene3D" id="1.10.10.10">
    <property type="entry name" value="Winged helix-like DNA-binding domain superfamily/Winged helix DNA-binding domain"/>
    <property type="match status" value="1"/>
</dbReference>
<dbReference type="InterPro" id="IPR038157">
    <property type="entry name" value="FeoA_core_dom"/>
</dbReference>
<dbReference type="Pfam" id="PF01325">
    <property type="entry name" value="Fe_dep_repress"/>
    <property type="match status" value="1"/>
</dbReference>
<dbReference type="InterPro" id="IPR050536">
    <property type="entry name" value="DtxR_MntR_Metal-Reg"/>
</dbReference>
<dbReference type="PANTHER" id="PTHR33238:SF11">
    <property type="entry name" value="TRANSCRIPTIONAL REGULATOR MNTR"/>
    <property type="match status" value="1"/>
</dbReference>
<dbReference type="InterPro" id="IPR036421">
    <property type="entry name" value="Fe_dep_repressor_sf"/>
</dbReference>
<proteinExistence type="inferred from homology"/>
<sequence>MSPNKEDYLKNIFELQHSFQKVTNKRLAAMMQVSAPSVTEMLVNLARNGYIKHTPYNAIELTTSGQKLAEKLVKKHRIWEVFLTNNLHYTINNVHQTADSLEHATDDQLLAALNAFLHYPQKCPHGAIIPGNGQGETDDDDLILSQVEPNVWVTIVRIFDNREFLDYFCKLKLNLNQKLLVVQHLPFDDSLIVRTENGREITLSQKTTDFIFVEKINRNSTSENSQ</sequence>
<dbReference type="Gene3D" id="2.30.30.90">
    <property type="match status" value="1"/>
</dbReference>
<dbReference type="Pfam" id="PF04023">
    <property type="entry name" value="FeoA"/>
    <property type="match status" value="1"/>
</dbReference>
<dbReference type="SUPFAM" id="SSF46785">
    <property type="entry name" value="Winged helix' DNA-binding domain"/>
    <property type="match status" value="1"/>
</dbReference>
<dbReference type="InterPro" id="IPR022689">
    <property type="entry name" value="Iron_dep_repressor"/>
</dbReference>
<dbReference type="OrthoDB" id="9791355at2"/>
<gene>
    <name evidence="14" type="primary">feoA</name>
    <name evidence="14" type="ORF">JG29_02730</name>
</gene>
<dbReference type="AlphaFoldDB" id="A0A0F4KXT9"/>
<dbReference type="RefSeq" id="WP_045922172.1">
    <property type="nucleotide sequence ID" value="NZ_JBHTHW010000004.1"/>
</dbReference>
<reference evidence="14 15" key="1">
    <citation type="submission" date="2014-12" db="EMBL/GenBank/DDBJ databases">
        <title>Comparative genomics of the lactic acid bacteria isolated from the honey bee gut.</title>
        <authorList>
            <person name="Ellegaard K.M."/>
            <person name="Tamarit D."/>
            <person name="Javelind E."/>
            <person name="Olofsson T."/>
            <person name="Andersson S.G."/>
            <person name="Vasquez A."/>
        </authorList>
    </citation>
    <scope>NUCLEOTIDE SEQUENCE [LARGE SCALE GENOMIC DNA]</scope>
    <source>
        <strain evidence="14 15">Hon2</strain>
    </source>
</reference>
<protein>
    <recommendedName>
        <fullName evidence="12">Manganese transport regulator</fullName>
    </recommendedName>
</protein>
<evidence type="ECO:0000256" key="7">
    <source>
        <dbReference type="ARBA" id="ARBA00023015"/>
    </source>
</evidence>
<keyword evidence="9" id="KW-0010">Activator</keyword>
<evidence type="ECO:0000256" key="11">
    <source>
        <dbReference type="ARBA" id="ARBA00023211"/>
    </source>
</evidence>
<dbReference type="GO" id="GO:0003677">
    <property type="term" value="F:DNA binding"/>
    <property type="evidence" value="ECO:0007669"/>
    <property type="project" value="UniProtKB-KW"/>
</dbReference>
<dbReference type="Proteomes" id="UP000033695">
    <property type="component" value="Unassembled WGS sequence"/>
</dbReference>
<comment type="similarity">
    <text evidence="2">Belongs to the DtxR/MntR family.</text>
</comment>
<comment type="caution">
    <text evidence="14">The sequence shown here is derived from an EMBL/GenBank/DDBJ whole genome shotgun (WGS) entry which is preliminary data.</text>
</comment>
<evidence type="ECO:0000256" key="10">
    <source>
        <dbReference type="ARBA" id="ARBA00023163"/>
    </source>
</evidence>
<dbReference type="GO" id="GO:0003700">
    <property type="term" value="F:DNA-binding transcription factor activity"/>
    <property type="evidence" value="ECO:0007669"/>
    <property type="project" value="InterPro"/>
</dbReference>
<evidence type="ECO:0000256" key="6">
    <source>
        <dbReference type="ARBA" id="ARBA00023004"/>
    </source>
</evidence>
<comment type="subunit">
    <text evidence="3">Homodimer.</text>
</comment>
<feature type="domain" description="HTH dtxR-type" evidence="13">
    <location>
        <begin position="1"/>
        <end position="62"/>
    </location>
</feature>
<dbReference type="PROSITE" id="PS50944">
    <property type="entry name" value="HTH_DTXR"/>
    <property type="match status" value="1"/>
</dbReference>
<dbReference type="InterPro" id="IPR007167">
    <property type="entry name" value="Fe-transptr_FeoA-like"/>
</dbReference>
<dbReference type="GO" id="GO:0005737">
    <property type="term" value="C:cytoplasm"/>
    <property type="evidence" value="ECO:0007669"/>
    <property type="project" value="UniProtKB-SubCell"/>
</dbReference>
<name>A0A0F4KXT9_9LACO</name>
<evidence type="ECO:0000256" key="3">
    <source>
        <dbReference type="ARBA" id="ARBA00011738"/>
    </source>
</evidence>
<dbReference type="EMBL" id="JXBZ01000002">
    <property type="protein sequence ID" value="KJY51225.1"/>
    <property type="molecule type" value="Genomic_DNA"/>
</dbReference>
<keyword evidence="7" id="KW-0805">Transcription regulation</keyword>
<dbReference type="PANTHER" id="PTHR33238">
    <property type="entry name" value="IRON (METAL) DEPENDENT REPRESSOR, DTXR FAMILY"/>
    <property type="match status" value="1"/>
</dbReference>
<keyword evidence="10" id="KW-0804">Transcription</keyword>
<evidence type="ECO:0000256" key="9">
    <source>
        <dbReference type="ARBA" id="ARBA00023159"/>
    </source>
</evidence>
<organism evidence="14 15">
    <name type="scientific">Bombilactobacillus mellis</name>
    <dbReference type="NCBI Taxonomy" id="1218508"/>
    <lineage>
        <taxon>Bacteria</taxon>
        <taxon>Bacillati</taxon>
        <taxon>Bacillota</taxon>
        <taxon>Bacilli</taxon>
        <taxon>Lactobacillales</taxon>
        <taxon>Lactobacillaceae</taxon>
        <taxon>Bombilactobacillus</taxon>
    </lineage>
</organism>
<dbReference type="SUPFAM" id="SSF50037">
    <property type="entry name" value="C-terminal domain of transcriptional repressors"/>
    <property type="match status" value="1"/>
</dbReference>
<accession>A0A0F4KXT9</accession>
<dbReference type="PATRIC" id="fig|1218508.4.peg.281"/>
<dbReference type="GO" id="GO:0046983">
    <property type="term" value="F:protein dimerization activity"/>
    <property type="evidence" value="ECO:0007669"/>
    <property type="project" value="InterPro"/>
</dbReference>
<dbReference type="InterPro" id="IPR022687">
    <property type="entry name" value="HTH_DTXR"/>
</dbReference>
<keyword evidence="15" id="KW-1185">Reference proteome</keyword>
<keyword evidence="11" id="KW-0464">Manganese</keyword>
<evidence type="ECO:0000256" key="8">
    <source>
        <dbReference type="ARBA" id="ARBA00023125"/>
    </source>
</evidence>
<dbReference type="InterPro" id="IPR036388">
    <property type="entry name" value="WH-like_DNA-bd_sf"/>
</dbReference>
<dbReference type="InterPro" id="IPR001367">
    <property type="entry name" value="Fe_dep_repressor"/>
</dbReference>
<evidence type="ECO:0000259" key="13">
    <source>
        <dbReference type="PROSITE" id="PS50944"/>
    </source>
</evidence>
<evidence type="ECO:0000256" key="12">
    <source>
        <dbReference type="ARBA" id="ARBA00032593"/>
    </source>
</evidence>
<dbReference type="HOGENOM" id="CLU_069532_0_2_9"/>
<dbReference type="STRING" id="1218508.JG29_02730"/>
<dbReference type="GO" id="GO:0046914">
    <property type="term" value="F:transition metal ion binding"/>
    <property type="evidence" value="ECO:0007669"/>
    <property type="project" value="InterPro"/>
</dbReference>
<comment type="subcellular location">
    <subcellularLocation>
        <location evidence="1">Cytoplasm</location>
    </subcellularLocation>
</comment>
<dbReference type="InterPro" id="IPR008988">
    <property type="entry name" value="Transcriptional_repressor_C"/>
</dbReference>
<dbReference type="Pfam" id="PF02742">
    <property type="entry name" value="Fe_dep_repr_C"/>
    <property type="match status" value="1"/>
</dbReference>
<evidence type="ECO:0000313" key="15">
    <source>
        <dbReference type="Proteomes" id="UP000033695"/>
    </source>
</evidence>
<keyword evidence="4" id="KW-0963">Cytoplasm</keyword>
<dbReference type="SMART" id="SM00529">
    <property type="entry name" value="HTH_DTXR"/>
    <property type="match status" value="1"/>
</dbReference>
<dbReference type="InterPro" id="IPR036390">
    <property type="entry name" value="WH_DNA-bd_sf"/>
</dbReference>
<dbReference type="SUPFAM" id="SSF47979">
    <property type="entry name" value="Iron-dependent repressor protein, dimerization domain"/>
    <property type="match status" value="1"/>
</dbReference>
<evidence type="ECO:0000256" key="2">
    <source>
        <dbReference type="ARBA" id="ARBA00007871"/>
    </source>
</evidence>
<evidence type="ECO:0000256" key="4">
    <source>
        <dbReference type="ARBA" id="ARBA00022490"/>
    </source>
</evidence>
<keyword evidence="5" id="KW-0678">Repressor</keyword>
<evidence type="ECO:0000256" key="1">
    <source>
        <dbReference type="ARBA" id="ARBA00004496"/>
    </source>
</evidence>
<keyword evidence="8" id="KW-0238">DNA-binding</keyword>
<evidence type="ECO:0000313" key="14">
    <source>
        <dbReference type="EMBL" id="KJY51225.1"/>
    </source>
</evidence>
<keyword evidence="6" id="KW-0408">Iron</keyword>